<name>A0ABS9PZ17_9CORY</name>
<feature type="domain" description="DUF2020" evidence="3">
    <location>
        <begin position="70"/>
        <end position="206"/>
    </location>
</feature>
<keyword evidence="2" id="KW-0732">Signal</keyword>
<feature type="signal peptide" evidence="2">
    <location>
        <begin position="1"/>
        <end position="22"/>
    </location>
</feature>
<dbReference type="RefSeq" id="WP_239181265.1">
    <property type="nucleotide sequence ID" value="NZ_JAKRDF010000024.1"/>
</dbReference>
<dbReference type="PROSITE" id="PS51257">
    <property type="entry name" value="PROKAR_LIPOPROTEIN"/>
    <property type="match status" value="1"/>
</dbReference>
<protein>
    <submittedName>
        <fullName evidence="4">DUF2020 domain-containing protein</fullName>
    </submittedName>
</protein>
<evidence type="ECO:0000256" key="1">
    <source>
        <dbReference type="SAM" id="MobiDB-lite"/>
    </source>
</evidence>
<dbReference type="Gene3D" id="3.40.1000.10">
    <property type="entry name" value="Mog1/PsbP, alpha/beta/alpha sandwich"/>
    <property type="match status" value="1"/>
</dbReference>
<organism evidence="4 5">
    <name type="scientific">Corynebacterium singulare</name>
    <dbReference type="NCBI Taxonomy" id="161899"/>
    <lineage>
        <taxon>Bacteria</taxon>
        <taxon>Bacillati</taxon>
        <taxon>Actinomycetota</taxon>
        <taxon>Actinomycetes</taxon>
        <taxon>Mycobacteriales</taxon>
        <taxon>Corynebacteriaceae</taxon>
        <taxon>Corynebacterium</taxon>
    </lineage>
</organism>
<sequence>MRHSLLPRLAACLIGISLVTTGCTDGSRPTEATPPSAPTAATGATGATGATTDDATDDAPDSPAVTGDGLPVTASAEVTDWEDCPYLDTQWVADTNGQRMTRWGVDKRFGTPACVFWSYPEEPQATVIVREMPSVDEARAVVDAAAPINETELAEFDGWSGGRGVFEEHSVFAVQKDTHAVLVWSNQLQTLKPQLIAQEAISRLGL</sequence>
<gene>
    <name evidence="4" type="ORF">MHK08_12390</name>
</gene>
<feature type="compositionally biased region" description="Low complexity" evidence="1">
    <location>
        <begin position="38"/>
        <end position="53"/>
    </location>
</feature>
<evidence type="ECO:0000256" key="2">
    <source>
        <dbReference type="SAM" id="SignalP"/>
    </source>
</evidence>
<dbReference type="SUPFAM" id="SSF55724">
    <property type="entry name" value="Mog1p/PsbP-like"/>
    <property type="match status" value="1"/>
</dbReference>
<dbReference type="InterPro" id="IPR018567">
    <property type="entry name" value="DUF2020"/>
</dbReference>
<feature type="region of interest" description="Disordered" evidence="1">
    <location>
        <begin position="24"/>
        <end position="70"/>
    </location>
</feature>
<reference evidence="4 5" key="1">
    <citation type="submission" date="2022-02" db="EMBL/GenBank/DDBJ databases">
        <title>Uncovering new skin microbiome diversity through culturing and metagenomics.</title>
        <authorList>
            <person name="Conlan S."/>
            <person name="Deming C."/>
            <person name="Nisc Comparative Sequencing Program N."/>
            <person name="Segre J.A."/>
        </authorList>
    </citation>
    <scope>NUCLEOTIDE SEQUENCE [LARGE SCALE GENOMIC DNA]</scope>
    <source>
        <strain evidence="4 5">ACRQV</strain>
    </source>
</reference>
<evidence type="ECO:0000259" key="3">
    <source>
        <dbReference type="Pfam" id="PF09449"/>
    </source>
</evidence>
<dbReference type="InterPro" id="IPR016123">
    <property type="entry name" value="Mog1/PsbP_a/b/a-sand"/>
</dbReference>
<dbReference type="EMBL" id="JAKRDF010000024">
    <property type="protein sequence ID" value="MCG7277256.1"/>
    <property type="molecule type" value="Genomic_DNA"/>
</dbReference>
<dbReference type="Pfam" id="PF09449">
    <property type="entry name" value="DUF2020"/>
    <property type="match status" value="1"/>
</dbReference>
<evidence type="ECO:0000313" key="4">
    <source>
        <dbReference type="EMBL" id="MCG7277256.1"/>
    </source>
</evidence>
<keyword evidence="5" id="KW-1185">Reference proteome</keyword>
<comment type="caution">
    <text evidence="4">The sequence shown here is derived from an EMBL/GenBank/DDBJ whole genome shotgun (WGS) entry which is preliminary data.</text>
</comment>
<proteinExistence type="predicted"/>
<evidence type="ECO:0000313" key="5">
    <source>
        <dbReference type="Proteomes" id="UP001521911"/>
    </source>
</evidence>
<feature type="chain" id="PRO_5047528680" evidence="2">
    <location>
        <begin position="23"/>
        <end position="206"/>
    </location>
</feature>
<dbReference type="Proteomes" id="UP001521911">
    <property type="component" value="Unassembled WGS sequence"/>
</dbReference>
<accession>A0ABS9PZ17</accession>